<evidence type="ECO:0000256" key="6">
    <source>
        <dbReference type="RuleBase" id="RU000454"/>
    </source>
</evidence>
<feature type="signal peptide" evidence="8">
    <location>
        <begin position="1"/>
        <end position="21"/>
    </location>
</feature>
<dbReference type="AlphaFoldDB" id="A0A1G4MHH7"/>
<dbReference type="OrthoDB" id="28208at2759"/>
<dbReference type="Gene3D" id="2.40.70.10">
    <property type="entry name" value="Acid Proteases"/>
    <property type="match status" value="2"/>
</dbReference>
<dbReference type="SUPFAM" id="SSF50630">
    <property type="entry name" value="Acid proteases"/>
    <property type="match status" value="1"/>
</dbReference>
<dbReference type="Pfam" id="PF00026">
    <property type="entry name" value="Asp"/>
    <property type="match status" value="1"/>
</dbReference>
<protein>
    <submittedName>
        <fullName evidence="10">LAFE_0G07206g1_1</fullName>
    </submittedName>
</protein>
<feature type="disulfide bond" evidence="5">
    <location>
        <begin position="358"/>
        <end position="395"/>
    </location>
</feature>
<comment type="similarity">
    <text evidence="1 6">Belongs to the peptidase A1 family.</text>
</comment>
<dbReference type="InterPro" id="IPR001461">
    <property type="entry name" value="Aspartic_peptidase_A1"/>
</dbReference>
<dbReference type="PROSITE" id="PS00141">
    <property type="entry name" value="ASP_PROTEASE"/>
    <property type="match status" value="1"/>
</dbReference>
<dbReference type="PANTHER" id="PTHR47966">
    <property type="entry name" value="BETA-SITE APP-CLEAVING ENZYME, ISOFORM A-RELATED"/>
    <property type="match status" value="1"/>
</dbReference>
<dbReference type="InterPro" id="IPR034164">
    <property type="entry name" value="Pepsin-like_dom"/>
</dbReference>
<evidence type="ECO:0000256" key="1">
    <source>
        <dbReference type="ARBA" id="ARBA00007447"/>
    </source>
</evidence>
<evidence type="ECO:0000256" key="8">
    <source>
        <dbReference type="SAM" id="SignalP"/>
    </source>
</evidence>
<dbReference type="PANTHER" id="PTHR47966:SF75">
    <property type="entry name" value="ENDOPEPTIDASE (CTSD), PUTATIVE (AFU_ORTHOLOGUE AFUA_4G07040)-RELATED"/>
    <property type="match status" value="1"/>
</dbReference>
<dbReference type="InterPro" id="IPR021109">
    <property type="entry name" value="Peptidase_aspartic_dom_sf"/>
</dbReference>
<dbReference type="Proteomes" id="UP000190831">
    <property type="component" value="Chromosome G"/>
</dbReference>
<feature type="disulfide bond" evidence="5">
    <location>
        <begin position="130"/>
        <end position="135"/>
    </location>
</feature>
<feature type="active site" evidence="4">
    <location>
        <position position="117"/>
    </location>
</feature>
<proteinExistence type="inferred from homology"/>
<gene>
    <name evidence="10" type="ORF">LAFE_0G07206G</name>
</gene>
<evidence type="ECO:0000256" key="7">
    <source>
        <dbReference type="SAM" id="MobiDB-lite"/>
    </source>
</evidence>
<dbReference type="EMBL" id="LT598486">
    <property type="protein sequence ID" value="SCW03291.1"/>
    <property type="molecule type" value="Genomic_DNA"/>
</dbReference>
<dbReference type="CDD" id="cd05471">
    <property type="entry name" value="pepsin_like"/>
    <property type="match status" value="1"/>
</dbReference>
<evidence type="ECO:0000256" key="2">
    <source>
        <dbReference type="ARBA" id="ARBA00022729"/>
    </source>
</evidence>
<dbReference type="PROSITE" id="PS51767">
    <property type="entry name" value="PEPTIDASE_A1"/>
    <property type="match status" value="1"/>
</dbReference>
<dbReference type="InterPro" id="IPR001969">
    <property type="entry name" value="Aspartic_peptidase_AS"/>
</dbReference>
<dbReference type="PRINTS" id="PR00792">
    <property type="entry name" value="PEPSIN"/>
</dbReference>
<dbReference type="InterPro" id="IPR033121">
    <property type="entry name" value="PEPTIDASE_A1"/>
</dbReference>
<keyword evidence="6" id="KW-0645">Protease</keyword>
<sequence>MKGLTCRLSLVVLWLAAKCWGYFPVCEERFVSTNDSYKVSTFEKLVDTAESSNTLGSGKQSVTAASSSSPYNATNQNNNTLGVSLKPGVSMLQTDSSGLAYFVNVTVGNDVFPLLIDTGSAYLWVYGSDCNASACSGKELFSTSFVEKEQSTFALQYSSGVASGDVYEDRIIVNKLATTENFTFGVADEVPSTFANYPISGVFGLPSNNSENIQSIISALRDSNAISIEKFSIYLGNLNTSNFTDSSSTEYQTAMVNKGIFAIGNEINELYTGELYYNKLLSNENHYWSLGINNIYIDSYAVNFTNYENYTGTHSHTKRSSIVDSGTTLLILPKQDALDVHSFFESSVTDGTNFAILCNSTQNITFDFGSKNWTLSPSSYLGSAYPESSTYDGYCVSNIQGLEINEAWILGNVFLENVYSVFDVENQKLGFAEKNSNAVIMPYSDSASVSTASGTQPTSEIATTTSSSRSSSSSSSRSTSSGLAADLRPGGITLGLSMVLSFFL</sequence>
<dbReference type="GO" id="GO:0006508">
    <property type="term" value="P:proteolysis"/>
    <property type="evidence" value="ECO:0007669"/>
    <property type="project" value="UniProtKB-KW"/>
</dbReference>
<evidence type="ECO:0000256" key="3">
    <source>
        <dbReference type="ARBA" id="ARBA00022750"/>
    </source>
</evidence>
<feature type="compositionally biased region" description="Low complexity" evidence="7">
    <location>
        <begin position="463"/>
        <end position="481"/>
    </location>
</feature>
<evidence type="ECO:0000256" key="5">
    <source>
        <dbReference type="PIRSR" id="PIRSR601461-2"/>
    </source>
</evidence>
<keyword evidence="2 8" id="KW-0732">Signal</keyword>
<feature type="compositionally biased region" description="Polar residues" evidence="7">
    <location>
        <begin position="449"/>
        <end position="462"/>
    </location>
</feature>
<dbReference type="STRING" id="4955.A0A1G4MHH7"/>
<reference evidence="10 11" key="1">
    <citation type="submission" date="2016-03" db="EMBL/GenBank/DDBJ databases">
        <authorList>
            <person name="Devillers H."/>
        </authorList>
    </citation>
    <scope>NUCLEOTIDE SEQUENCE [LARGE SCALE GENOMIC DNA]</scope>
    <source>
        <strain evidence="10">CBS 6772</strain>
    </source>
</reference>
<feature type="chain" id="PRO_5009237352" evidence="8">
    <location>
        <begin position="22"/>
        <end position="504"/>
    </location>
</feature>
<evidence type="ECO:0000313" key="10">
    <source>
        <dbReference type="EMBL" id="SCW03291.1"/>
    </source>
</evidence>
<feature type="region of interest" description="Disordered" evidence="7">
    <location>
        <begin position="52"/>
        <end position="74"/>
    </location>
</feature>
<name>A0A1G4MHH7_LACFM</name>
<feature type="active site" evidence="4">
    <location>
        <position position="324"/>
    </location>
</feature>
<dbReference type="GO" id="GO:0004190">
    <property type="term" value="F:aspartic-type endopeptidase activity"/>
    <property type="evidence" value="ECO:0007669"/>
    <property type="project" value="UniProtKB-KW"/>
</dbReference>
<keyword evidence="11" id="KW-1185">Reference proteome</keyword>
<keyword evidence="5" id="KW-1015">Disulfide bond</keyword>
<feature type="domain" description="Peptidase A1" evidence="9">
    <location>
        <begin position="101"/>
        <end position="432"/>
    </location>
</feature>
<organism evidence="10 11">
    <name type="scientific">Lachancea fermentati</name>
    <name type="common">Zygosaccharomyces fermentati</name>
    <dbReference type="NCBI Taxonomy" id="4955"/>
    <lineage>
        <taxon>Eukaryota</taxon>
        <taxon>Fungi</taxon>
        <taxon>Dikarya</taxon>
        <taxon>Ascomycota</taxon>
        <taxon>Saccharomycotina</taxon>
        <taxon>Saccharomycetes</taxon>
        <taxon>Saccharomycetales</taxon>
        <taxon>Saccharomycetaceae</taxon>
        <taxon>Lachancea</taxon>
    </lineage>
</organism>
<keyword evidence="3 6" id="KW-0064">Aspartyl protease</keyword>
<dbReference type="OMA" id="NIMDMVY"/>
<keyword evidence="6" id="KW-0378">Hydrolase</keyword>
<feature type="region of interest" description="Disordered" evidence="7">
    <location>
        <begin position="449"/>
        <end position="483"/>
    </location>
</feature>
<evidence type="ECO:0000313" key="11">
    <source>
        <dbReference type="Proteomes" id="UP000190831"/>
    </source>
</evidence>
<evidence type="ECO:0000256" key="4">
    <source>
        <dbReference type="PIRSR" id="PIRSR601461-1"/>
    </source>
</evidence>
<evidence type="ECO:0000259" key="9">
    <source>
        <dbReference type="PROSITE" id="PS51767"/>
    </source>
</evidence>
<accession>A0A1G4MHH7</accession>